<reference evidence="2 3" key="1">
    <citation type="journal article" date="2021" name="Sci. Rep.">
        <title>The distribution of antibiotic resistance genes in chicken gut microbiota commensals.</title>
        <authorList>
            <person name="Juricova H."/>
            <person name="Matiasovicova J."/>
            <person name="Kubasova T."/>
            <person name="Cejkova D."/>
            <person name="Rychlik I."/>
        </authorList>
    </citation>
    <scope>NUCLEOTIDE SEQUENCE [LARGE SCALE GENOMIC DNA]</scope>
    <source>
        <strain evidence="2 3">An562</strain>
    </source>
</reference>
<evidence type="ECO:0000313" key="2">
    <source>
        <dbReference type="EMBL" id="MBM6928151.1"/>
    </source>
</evidence>
<evidence type="ECO:0000259" key="1">
    <source>
        <dbReference type="Pfam" id="PF16473"/>
    </source>
</evidence>
<keyword evidence="3" id="KW-1185">Reference proteome</keyword>
<protein>
    <submittedName>
        <fullName evidence="2">3'-5' exoribonuclease</fullName>
    </submittedName>
</protein>
<dbReference type="EMBL" id="JACJKX010000003">
    <property type="protein sequence ID" value="MBM6928151.1"/>
    <property type="molecule type" value="Genomic_DNA"/>
</dbReference>
<dbReference type="InterPro" id="IPR012337">
    <property type="entry name" value="RNaseH-like_sf"/>
</dbReference>
<dbReference type="Gene3D" id="3.30.420.10">
    <property type="entry name" value="Ribonuclease H-like superfamily/Ribonuclease H"/>
    <property type="match status" value="1"/>
</dbReference>
<name>A0ABS2GTM3_9BURK</name>
<dbReference type="Pfam" id="PF16473">
    <property type="entry name" value="Rv2179c-like"/>
    <property type="match status" value="1"/>
</dbReference>
<feature type="domain" description="3'-5' exoribonuclease Rv2179c-like" evidence="1">
    <location>
        <begin position="6"/>
        <end position="171"/>
    </location>
</feature>
<evidence type="ECO:0000313" key="3">
    <source>
        <dbReference type="Proteomes" id="UP000777002"/>
    </source>
</evidence>
<dbReference type="InterPro" id="IPR033390">
    <property type="entry name" value="Rv2179c-like"/>
</dbReference>
<organism evidence="2 3">
    <name type="scientific">Parasutterella secunda</name>
    <dbReference type="NCBI Taxonomy" id="626947"/>
    <lineage>
        <taxon>Bacteria</taxon>
        <taxon>Pseudomonadati</taxon>
        <taxon>Pseudomonadota</taxon>
        <taxon>Betaproteobacteria</taxon>
        <taxon>Burkholderiales</taxon>
        <taxon>Sutterellaceae</taxon>
        <taxon>Parasutterella</taxon>
    </lineage>
</organism>
<sequence>MKYVDLVIDIETLGKEPGSTILEIAASCGAYGLTLLIDPNSHPGKFDLDTLLWWSTVPERPAIQRAFDSSERRYGLEIALNRLNDFIKENEPDYFWGCSPDFDYKHLEYWFKHFQIEIPWKYYQLRDVRTIRDFLSQEKLDDLKEQATMIDTCQHMAEYDARYEALIVKAVRQKIELLK</sequence>
<accession>A0ABS2GTM3</accession>
<gene>
    <name evidence="2" type="ORF">H5985_02560</name>
</gene>
<dbReference type="RefSeq" id="WP_205049752.1">
    <property type="nucleotide sequence ID" value="NZ_JACJKX010000003.1"/>
</dbReference>
<dbReference type="Proteomes" id="UP000777002">
    <property type="component" value="Unassembled WGS sequence"/>
</dbReference>
<dbReference type="SUPFAM" id="SSF53098">
    <property type="entry name" value="Ribonuclease H-like"/>
    <property type="match status" value="1"/>
</dbReference>
<comment type="caution">
    <text evidence="2">The sequence shown here is derived from an EMBL/GenBank/DDBJ whole genome shotgun (WGS) entry which is preliminary data.</text>
</comment>
<dbReference type="InterPro" id="IPR036397">
    <property type="entry name" value="RNaseH_sf"/>
</dbReference>
<proteinExistence type="predicted"/>